<dbReference type="Proteomes" id="UP000193642">
    <property type="component" value="Unassembled WGS sequence"/>
</dbReference>
<evidence type="ECO:0000313" key="3">
    <source>
        <dbReference type="Proteomes" id="UP000193642"/>
    </source>
</evidence>
<dbReference type="AlphaFoldDB" id="A0A1Y2CJ25"/>
<keyword evidence="3" id="KW-1185">Reference proteome</keyword>
<gene>
    <name evidence="2" type="ORF">BCR33DRAFT_715420</name>
</gene>
<organism evidence="2 3">
    <name type="scientific">Rhizoclosmatium globosum</name>
    <dbReference type="NCBI Taxonomy" id="329046"/>
    <lineage>
        <taxon>Eukaryota</taxon>
        <taxon>Fungi</taxon>
        <taxon>Fungi incertae sedis</taxon>
        <taxon>Chytridiomycota</taxon>
        <taxon>Chytridiomycota incertae sedis</taxon>
        <taxon>Chytridiomycetes</taxon>
        <taxon>Chytridiales</taxon>
        <taxon>Chytriomycetaceae</taxon>
        <taxon>Rhizoclosmatium</taxon>
    </lineage>
</organism>
<reference evidence="2 3" key="1">
    <citation type="submission" date="2016-07" db="EMBL/GenBank/DDBJ databases">
        <title>Pervasive Adenine N6-methylation of Active Genes in Fungi.</title>
        <authorList>
            <consortium name="DOE Joint Genome Institute"/>
            <person name="Mondo S.J."/>
            <person name="Dannebaum R.O."/>
            <person name="Kuo R.C."/>
            <person name="Labutti K."/>
            <person name="Haridas S."/>
            <person name="Kuo A."/>
            <person name="Salamov A."/>
            <person name="Ahrendt S.R."/>
            <person name="Lipzen A."/>
            <person name="Sullivan W."/>
            <person name="Andreopoulos W.B."/>
            <person name="Clum A."/>
            <person name="Lindquist E."/>
            <person name="Daum C."/>
            <person name="Ramamoorthy G.K."/>
            <person name="Gryganskyi A."/>
            <person name="Culley D."/>
            <person name="Magnuson J.K."/>
            <person name="James T.Y."/>
            <person name="O'Malley M.A."/>
            <person name="Stajich J.E."/>
            <person name="Spatafora J.W."/>
            <person name="Visel A."/>
            <person name="Grigoriev I.V."/>
        </authorList>
    </citation>
    <scope>NUCLEOTIDE SEQUENCE [LARGE SCALE GENOMIC DNA]</scope>
    <source>
        <strain evidence="2 3">JEL800</strain>
    </source>
</reference>
<dbReference type="EMBL" id="MCGO01000015">
    <property type="protein sequence ID" value="ORY47050.1"/>
    <property type="molecule type" value="Genomic_DNA"/>
</dbReference>
<feature type="compositionally biased region" description="Low complexity" evidence="1">
    <location>
        <begin position="71"/>
        <end position="85"/>
    </location>
</feature>
<dbReference type="OrthoDB" id="10384921at2759"/>
<feature type="region of interest" description="Disordered" evidence="1">
    <location>
        <begin position="67"/>
        <end position="94"/>
    </location>
</feature>
<protein>
    <submittedName>
        <fullName evidence="2">Uncharacterized protein</fullName>
    </submittedName>
</protein>
<name>A0A1Y2CJ25_9FUNG</name>
<comment type="caution">
    <text evidence="2">The sequence shown here is derived from an EMBL/GenBank/DDBJ whole genome shotgun (WGS) entry which is preliminary data.</text>
</comment>
<proteinExistence type="predicted"/>
<evidence type="ECO:0000313" key="2">
    <source>
        <dbReference type="EMBL" id="ORY47050.1"/>
    </source>
</evidence>
<accession>A0A1Y2CJ25</accession>
<evidence type="ECO:0000256" key="1">
    <source>
        <dbReference type="SAM" id="MobiDB-lite"/>
    </source>
</evidence>
<sequence>MDTTDEDREAKAKKLQDIILILESLSEERQEELYVVETAPSNIALNAAKSATIKSSSVSVGGNLVADTTKSKGGSSSVLSGPASSSKDDELDTRDPIDRLNEALLEIRTCMQNFGLAGDFYEHGGLDSVMTIMVEEGLPFFHNQNQVAPLLHPHLPSPTNRYKKPNFHKSKLPPLHHKPPTKFVKVVVEREPWTAEPYKPIKPKTRKVLIPAPFSFENRVLQFQFGKPNTAPAYISHGKPQTPGDVYWAAVDPETIRLPRFVNADNGMDGIARAVASKDLKTFGNYYERMQAAAELMVQIHPVRDVVTAQSSIYEYEPLPRRNTWLDRSWGTVFDR</sequence>